<evidence type="ECO:0000256" key="3">
    <source>
        <dbReference type="ARBA" id="ARBA00022843"/>
    </source>
</evidence>
<protein>
    <recommendedName>
        <fullName evidence="4">Protein TIFY</fullName>
    </recommendedName>
    <alternativeName>
        <fullName evidence="4">Jasmonate ZIM domain-containing protein</fullName>
    </alternativeName>
</protein>
<comment type="subcellular location">
    <subcellularLocation>
        <location evidence="4">Nucleus</location>
    </subcellularLocation>
</comment>
<keyword evidence="2 4" id="KW-1184">Jasmonic acid signaling pathway</keyword>
<evidence type="ECO:0000313" key="7">
    <source>
        <dbReference type="Proteomes" id="UP001327560"/>
    </source>
</evidence>
<dbReference type="SMART" id="SM00979">
    <property type="entry name" value="TIFY"/>
    <property type="match status" value="1"/>
</dbReference>
<dbReference type="EMBL" id="CP136892">
    <property type="protein sequence ID" value="WOL02553.1"/>
    <property type="molecule type" value="Genomic_DNA"/>
</dbReference>
<evidence type="ECO:0000259" key="5">
    <source>
        <dbReference type="PROSITE" id="PS51320"/>
    </source>
</evidence>
<dbReference type="InterPro" id="IPR040390">
    <property type="entry name" value="TIFY/JAZ"/>
</dbReference>
<sequence>MAQGDTMVELDFFRIEKEKVAKIHAMDRRSSSRGIQSVISRINPQLLRSVIAPGAAASPAVDAPYLLFPSPPQSPMPVLNPSFRPVVDVSNGTAPLTIFYNGTVAVFDLPHDKAAAILKLAVEANAGNGSNEEGLLNQLNGGEHAFFSHMSKSCCVKWEINPTSHMDLSHRADLLPIARRKSLQRFLAKRKQRLTEAGPYVKGREMEALGSATSDPMSASSY</sequence>
<feature type="domain" description="Tify" evidence="5">
    <location>
        <begin position="89"/>
        <end position="123"/>
    </location>
</feature>
<comment type="similarity">
    <text evidence="1 4">Belongs to the TIFY/JAZ family.</text>
</comment>
<dbReference type="PANTHER" id="PTHR33077">
    <property type="entry name" value="PROTEIN TIFY 4A-RELATED-RELATED"/>
    <property type="match status" value="1"/>
</dbReference>
<evidence type="ECO:0000256" key="1">
    <source>
        <dbReference type="ARBA" id="ARBA00008614"/>
    </source>
</evidence>
<keyword evidence="4" id="KW-0539">Nucleus</keyword>
<dbReference type="InterPro" id="IPR018467">
    <property type="entry name" value="CCT_CS"/>
</dbReference>
<dbReference type="GO" id="GO:0031347">
    <property type="term" value="P:regulation of defense response"/>
    <property type="evidence" value="ECO:0007669"/>
    <property type="project" value="UniProtKB-UniRule"/>
</dbReference>
<evidence type="ECO:0000256" key="2">
    <source>
        <dbReference type="ARBA" id="ARBA00022819"/>
    </source>
</evidence>
<dbReference type="Pfam" id="PF09425">
    <property type="entry name" value="Jas_motif"/>
    <property type="match status" value="1"/>
</dbReference>
<dbReference type="AlphaFoldDB" id="A0AAQ3K5R7"/>
<comment type="domain">
    <text evidence="4">The jas domain is required for interaction with COI1.</text>
</comment>
<keyword evidence="3" id="KW-0832">Ubl conjugation</keyword>
<evidence type="ECO:0000313" key="6">
    <source>
        <dbReference type="EMBL" id="WOL02553.1"/>
    </source>
</evidence>
<dbReference type="GO" id="GO:0005634">
    <property type="term" value="C:nucleus"/>
    <property type="evidence" value="ECO:0007669"/>
    <property type="project" value="UniProtKB-SubCell"/>
</dbReference>
<dbReference type="PANTHER" id="PTHR33077:SF152">
    <property type="entry name" value="PROTEIN TIFY"/>
    <property type="match status" value="1"/>
</dbReference>
<reference evidence="6 7" key="1">
    <citation type="submission" date="2023-10" db="EMBL/GenBank/DDBJ databases">
        <title>Chromosome-scale genome assembly provides insights into flower coloration mechanisms of Canna indica.</title>
        <authorList>
            <person name="Li C."/>
        </authorList>
    </citation>
    <scope>NUCLEOTIDE SEQUENCE [LARGE SCALE GENOMIC DNA]</scope>
    <source>
        <tissue evidence="6">Flower</tissue>
    </source>
</reference>
<dbReference type="Pfam" id="PF06200">
    <property type="entry name" value="tify"/>
    <property type="match status" value="1"/>
</dbReference>
<comment type="function">
    <text evidence="4">Repressor of jasmonate responses.</text>
</comment>
<dbReference type="InterPro" id="IPR010399">
    <property type="entry name" value="Tify_dom"/>
</dbReference>
<organism evidence="6 7">
    <name type="scientific">Canna indica</name>
    <name type="common">Indian-shot</name>
    <dbReference type="NCBI Taxonomy" id="4628"/>
    <lineage>
        <taxon>Eukaryota</taxon>
        <taxon>Viridiplantae</taxon>
        <taxon>Streptophyta</taxon>
        <taxon>Embryophyta</taxon>
        <taxon>Tracheophyta</taxon>
        <taxon>Spermatophyta</taxon>
        <taxon>Magnoliopsida</taxon>
        <taxon>Liliopsida</taxon>
        <taxon>Zingiberales</taxon>
        <taxon>Cannaceae</taxon>
        <taxon>Canna</taxon>
    </lineage>
</organism>
<accession>A0AAQ3K5R7</accession>
<dbReference type="PROSITE" id="PS51320">
    <property type="entry name" value="TIFY"/>
    <property type="match status" value="1"/>
</dbReference>
<keyword evidence="7" id="KW-1185">Reference proteome</keyword>
<proteinExistence type="inferred from homology"/>
<dbReference type="GO" id="GO:2000022">
    <property type="term" value="P:regulation of jasmonic acid mediated signaling pathway"/>
    <property type="evidence" value="ECO:0007669"/>
    <property type="project" value="UniProtKB-UniRule"/>
</dbReference>
<dbReference type="GO" id="GO:0009611">
    <property type="term" value="P:response to wounding"/>
    <property type="evidence" value="ECO:0007669"/>
    <property type="project" value="UniProtKB-UniRule"/>
</dbReference>
<gene>
    <name evidence="6" type="ORF">Cni_G11272</name>
</gene>
<name>A0AAQ3K5R7_9LILI</name>
<dbReference type="Proteomes" id="UP001327560">
    <property type="component" value="Chromosome 3"/>
</dbReference>
<evidence type="ECO:0000256" key="4">
    <source>
        <dbReference type="RuleBase" id="RU369065"/>
    </source>
</evidence>